<accession>A0A6C0JRL3</accession>
<proteinExistence type="predicted"/>
<name>A0A6C0JRL3_9ZZZZ</name>
<dbReference type="EMBL" id="MN740696">
    <property type="protein sequence ID" value="QHU08405.1"/>
    <property type="molecule type" value="Genomic_DNA"/>
</dbReference>
<organism evidence="1">
    <name type="scientific">viral metagenome</name>
    <dbReference type="NCBI Taxonomy" id="1070528"/>
    <lineage>
        <taxon>unclassified sequences</taxon>
        <taxon>metagenomes</taxon>
        <taxon>organismal metagenomes</taxon>
    </lineage>
</organism>
<dbReference type="AlphaFoldDB" id="A0A6C0JRL3"/>
<evidence type="ECO:0000313" key="1">
    <source>
        <dbReference type="EMBL" id="QHU08405.1"/>
    </source>
</evidence>
<protein>
    <submittedName>
        <fullName evidence="1">Uncharacterized protein</fullName>
    </submittedName>
</protein>
<sequence length="54" mass="6489">MFCNDYYRGFVEIITPKIDINIKYWCKGSHIGFGNYRKDSNIDVKLSHRYRLIS</sequence>
<reference evidence="1" key="1">
    <citation type="journal article" date="2020" name="Nature">
        <title>Giant virus diversity and host interactions through global metagenomics.</title>
        <authorList>
            <person name="Schulz F."/>
            <person name="Roux S."/>
            <person name="Paez-Espino D."/>
            <person name="Jungbluth S."/>
            <person name="Walsh D.A."/>
            <person name="Denef V.J."/>
            <person name="McMahon K.D."/>
            <person name="Konstantinidis K.T."/>
            <person name="Eloe-Fadrosh E.A."/>
            <person name="Kyrpides N.C."/>
            <person name="Woyke T."/>
        </authorList>
    </citation>
    <scope>NUCLEOTIDE SEQUENCE</scope>
    <source>
        <strain evidence="1">GVMAG-S-1062768-28</strain>
    </source>
</reference>